<gene>
    <name evidence="2" type="ORF">CKY39_31385</name>
</gene>
<protein>
    <submittedName>
        <fullName evidence="2">Uncharacterized protein</fullName>
    </submittedName>
</protein>
<feature type="compositionally biased region" description="Basic and acidic residues" evidence="1">
    <location>
        <begin position="1"/>
        <end position="14"/>
    </location>
</feature>
<dbReference type="RefSeq" id="WP_095747187.1">
    <property type="nucleotide sequence ID" value="NZ_CP023284.1"/>
</dbReference>
<proteinExistence type="predicted"/>
<evidence type="ECO:0000256" key="1">
    <source>
        <dbReference type="SAM" id="MobiDB-lite"/>
    </source>
</evidence>
<feature type="region of interest" description="Disordered" evidence="1">
    <location>
        <begin position="1"/>
        <end position="26"/>
    </location>
</feature>
<organism evidence="2 3">
    <name type="scientific">Variovorax boronicumulans</name>
    <dbReference type="NCBI Taxonomy" id="436515"/>
    <lineage>
        <taxon>Bacteria</taxon>
        <taxon>Pseudomonadati</taxon>
        <taxon>Pseudomonadota</taxon>
        <taxon>Betaproteobacteria</taxon>
        <taxon>Burkholderiales</taxon>
        <taxon>Comamonadaceae</taxon>
        <taxon>Variovorax</taxon>
    </lineage>
</organism>
<accession>A0A250DT97</accession>
<dbReference type="AlphaFoldDB" id="A0A250DT97"/>
<name>A0A250DT97_9BURK</name>
<dbReference type="KEGG" id="vbo:CKY39_31385"/>
<sequence>MDCAETPEHHEFHGQPKPPPLIPDGKPNPFYARHAAKLAKLREECVVIAFGQRRALQEEDEWRALPLMLRFFVLTEAGMADPDDALRRGWREYPDAERSAIRATLRAWIRDLDALSALTL</sequence>
<dbReference type="Proteomes" id="UP000217154">
    <property type="component" value="Chromosome"/>
</dbReference>
<evidence type="ECO:0000313" key="2">
    <source>
        <dbReference type="EMBL" id="ATA57229.1"/>
    </source>
</evidence>
<reference evidence="2 3" key="1">
    <citation type="submission" date="2017-09" db="EMBL/GenBank/DDBJ databases">
        <title>The diverse metabolic capabilities of V. boronicumulans make it an excellent choice for continued studies on novel biodegradation.</title>
        <authorList>
            <person name="Sun S."/>
        </authorList>
    </citation>
    <scope>NUCLEOTIDE SEQUENCE [LARGE SCALE GENOMIC DNA]</scope>
    <source>
        <strain evidence="2 3">J1</strain>
    </source>
</reference>
<evidence type="ECO:0000313" key="3">
    <source>
        <dbReference type="Proteomes" id="UP000217154"/>
    </source>
</evidence>
<dbReference type="EMBL" id="CP023284">
    <property type="protein sequence ID" value="ATA57229.1"/>
    <property type="molecule type" value="Genomic_DNA"/>
</dbReference>